<dbReference type="RefSeq" id="WP_270885096.1">
    <property type="nucleotide sequence ID" value="NZ_JAQFVF010000083.1"/>
</dbReference>
<feature type="domain" description="GGDEF" evidence="7">
    <location>
        <begin position="393"/>
        <end position="522"/>
    </location>
</feature>
<feature type="domain" description="EAL" evidence="5">
    <location>
        <begin position="531"/>
        <end position="784"/>
    </location>
</feature>
<dbReference type="Pfam" id="PF00672">
    <property type="entry name" value="HAMP"/>
    <property type="match status" value="1"/>
</dbReference>
<feature type="transmembrane region" description="Helical" evidence="4">
    <location>
        <begin position="7"/>
        <end position="25"/>
    </location>
</feature>
<accession>A0ABW0K8M9</accession>
<evidence type="ECO:0000256" key="2">
    <source>
        <dbReference type="ARBA" id="ARBA00022475"/>
    </source>
</evidence>
<dbReference type="InterPro" id="IPR052155">
    <property type="entry name" value="Biofilm_reg_signaling"/>
</dbReference>
<dbReference type="Gene3D" id="6.10.340.10">
    <property type="match status" value="1"/>
</dbReference>
<keyword evidence="9" id="KW-1185">Reference proteome</keyword>
<dbReference type="SUPFAM" id="SSF141868">
    <property type="entry name" value="EAL domain-like"/>
    <property type="match status" value="1"/>
</dbReference>
<feature type="transmembrane region" description="Helical" evidence="4">
    <location>
        <begin position="282"/>
        <end position="302"/>
    </location>
</feature>
<dbReference type="Pfam" id="PF00563">
    <property type="entry name" value="EAL"/>
    <property type="match status" value="1"/>
</dbReference>
<dbReference type="InterPro" id="IPR007892">
    <property type="entry name" value="CHASE4"/>
</dbReference>
<keyword evidence="4" id="KW-0812">Transmembrane</keyword>
<dbReference type="Gene3D" id="3.20.20.450">
    <property type="entry name" value="EAL domain"/>
    <property type="match status" value="1"/>
</dbReference>
<dbReference type="InterPro" id="IPR029787">
    <property type="entry name" value="Nucleotide_cyclase"/>
</dbReference>
<comment type="subcellular location">
    <subcellularLocation>
        <location evidence="1">Cell membrane</location>
    </subcellularLocation>
</comment>
<dbReference type="PROSITE" id="PS50885">
    <property type="entry name" value="HAMP"/>
    <property type="match status" value="1"/>
</dbReference>
<dbReference type="CDD" id="cd01949">
    <property type="entry name" value="GGDEF"/>
    <property type="match status" value="1"/>
</dbReference>
<dbReference type="SUPFAM" id="SSF55073">
    <property type="entry name" value="Nucleotide cyclase"/>
    <property type="match status" value="1"/>
</dbReference>
<dbReference type="Pfam" id="PF05228">
    <property type="entry name" value="CHASE4"/>
    <property type="match status" value="1"/>
</dbReference>
<evidence type="ECO:0000256" key="3">
    <source>
        <dbReference type="ARBA" id="ARBA00023136"/>
    </source>
</evidence>
<evidence type="ECO:0000256" key="1">
    <source>
        <dbReference type="ARBA" id="ARBA00004236"/>
    </source>
</evidence>
<evidence type="ECO:0000259" key="5">
    <source>
        <dbReference type="PROSITE" id="PS50883"/>
    </source>
</evidence>
<sequence length="788" mass="90159">MSLRRRFMLYVGIAFLILVGILYFISDRTMLRNYNMMEKQYSIEGLKRAVLAFSDEYTNLGAMTINYSGWDDTYHFMERESIPDPNDPYFLNNYADSLFSSSRLNYVLLLNNQKQIYYAKGYDYIHKWRMPFPDSYIEALQTQYASFLVHTQSTSRKEGLVVIENKPMIAASYPILTSNNLGPIHGTLLFARFLDDNFIEYISKKADIPLNYEVVDANFAIPPSSSTMSIRQNTSIPYWMVNEGDVIKSYALIRDINQKPAVLLEYIIPRDISKQGRKNTQLFIIFLILSGIAISLIAISLLERTIFTRLNRVIAGMKEIEKAKDFSIRIPVTGNDEITQLEKSLNHMMSSLDYAQAEIHYQAHHDTLTGLANRKAFYLQLERMIETCKKTAERIAVLFIDLDGFKTINDTLGHHAGDLLLLEVTQRLKACVKETEMVCRLGGDEFCIIADSPHIEKLAICLKDHLHTPFDIQGNPVVISASIGISLYPDHGTTAEQLLHKSDTAMLDVKESGKNNYQWYTPAIETARTRRSLIERLLKSALDQGEFRLVYQPKWELRRNEVTGVEALIRWNNAILGDVSPAEFIPIVESSGMIHEVGEWIMHEVCRQFKIWQKENLSIRVAINISGAQLLHPQFLDHIQKVFEEEKVEPFHFELEVTESVAIEKVERVIDVFCRLRSAGFLISLDDFGAGYSSMKYLSQLPVQCMKLDKTLIDHVSYDERSQVIVSTLIQMSHQLGLTVIAEGVELQEQLQQLQAYNCDQIQGYLISRPLAADDLMTRLAEIRSGSK</sequence>
<reference evidence="9" key="1">
    <citation type="journal article" date="2019" name="Int. J. Syst. Evol. Microbiol.">
        <title>The Global Catalogue of Microorganisms (GCM) 10K type strain sequencing project: providing services to taxonomists for standard genome sequencing and annotation.</title>
        <authorList>
            <consortium name="The Broad Institute Genomics Platform"/>
            <consortium name="The Broad Institute Genome Sequencing Center for Infectious Disease"/>
            <person name="Wu L."/>
            <person name="Ma J."/>
        </authorList>
    </citation>
    <scope>NUCLEOTIDE SEQUENCE [LARGE SCALE GENOMIC DNA]</scope>
    <source>
        <strain evidence="9">KACC 11904</strain>
    </source>
</reference>
<dbReference type="SMART" id="SM00267">
    <property type="entry name" value="GGDEF"/>
    <property type="match status" value="1"/>
</dbReference>
<dbReference type="SMART" id="SM00304">
    <property type="entry name" value="HAMP"/>
    <property type="match status" value="1"/>
</dbReference>
<keyword evidence="2" id="KW-1003">Cell membrane</keyword>
<dbReference type="PROSITE" id="PS50883">
    <property type="entry name" value="EAL"/>
    <property type="match status" value="1"/>
</dbReference>
<keyword evidence="3 4" id="KW-0472">Membrane</keyword>
<organism evidence="8 9">
    <name type="scientific">Paenibacillus aestuarii</name>
    <dbReference type="NCBI Taxonomy" id="516965"/>
    <lineage>
        <taxon>Bacteria</taxon>
        <taxon>Bacillati</taxon>
        <taxon>Bacillota</taxon>
        <taxon>Bacilli</taxon>
        <taxon>Bacillales</taxon>
        <taxon>Paenibacillaceae</taxon>
        <taxon>Paenibacillus</taxon>
    </lineage>
</organism>
<dbReference type="Gene3D" id="3.30.70.270">
    <property type="match status" value="1"/>
</dbReference>
<dbReference type="PANTHER" id="PTHR44757:SF2">
    <property type="entry name" value="BIOFILM ARCHITECTURE MAINTENANCE PROTEIN MBAA"/>
    <property type="match status" value="1"/>
</dbReference>
<name>A0ABW0K8M9_9BACL</name>
<dbReference type="Pfam" id="PF00990">
    <property type="entry name" value="GGDEF"/>
    <property type="match status" value="1"/>
</dbReference>
<dbReference type="InterPro" id="IPR035919">
    <property type="entry name" value="EAL_sf"/>
</dbReference>
<dbReference type="InterPro" id="IPR001633">
    <property type="entry name" value="EAL_dom"/>
</dbReference>
<evidence type="ECO:0000313" key="9">
    <source>
        <dbReference type="Proteomes" id="UP001596044"/>
    </source>
</evidence>
<dbReference type="SUPFAM" id="SSF158472">
    <property type="entry name" value="HAMP domain-like"/>
    <property type="match status" value="1"/>
</dbReference>
<feature type="domain" description="HAMP" evidence="6">
    <location>
        <begin position="304"/>
        <end position="357"/>
    </location>
</feature>
<comment type="caution">
    <text evidence="8">The sequence shown here is derived from an EMBL/GenBank/DDBJ whole genome shotgun (WGS) entry which is preliminary data.</text>
</comment>
<dbReference type="InterPro" id="IPR000160">
    <property type="entry name" value="GGDEF_dom"/>
</dbReference>
<dbReference type="PROSITE" id="PS50887">
    <property type="entry name" value="GGDEF"/>
    <property type="match status" value="1"/>
</dbReference>
<keyword evidence="4" id="KW-1133">Transmembrane helix</keyword>
<protein>
    <submittedName>
        <fullName evidence="8">EAL domain-containing protein</fullName>
    </submittedName>
</protein>
<dbReference type="EMBL" id="JBHSMJ010000022">
    <property type="protein sequence ID" value="MFC5449745.1"/>
    <property type="molecule type" value="Genomic_DNA"/>
</dbReference>
<dbReference type="PANTHER" id="PTHR44757">
    <property type="entry name" value="DIGUANYLATE CYCLASE DGCP"/>
    <property type="match status" value="1"/>
</dbReference>
<evidence type="ECO:0000259" key="7">
    <source>
        <dbReference type="PROSITE" id="PS50887"/>
    </source>
</evidence>
<dbReference type="Proteomes" id="UP001596044">
    <property type="component" value="Unassembled WGS sequence"/>
</dbReference>
<evidence type="ECO:0000259" key="6">
    <source>
        <dbReference type="PROSITE" id="PS50885"/>
    </source>
</evidence>
<dbReference type="SMART" id="SM00052">
    <property type="entry name" value="EAL"/>
    <property type="match status" value="1"/>
</dbReference>
<dbReference type="InterPro" id="IPR043128">
    <property type="entry name" value="Rev_trsase/Diguanyl_cyclase"/>
</dbReference>
<evidence type="ECO:0000256" key="4">
    <source>
        <dbReference type="SAM" id="Phobius"/>
    </source>
</evidence>
<dbReference type="CDD" id="cd06225">
    <property type="entry name" value="HAMP"/>
    <property type="match status" value="1"/>
</dbReference>
<evidence type="ECO:0000313" key="8">
    <source>
        <dbReference type="EMBL" id="MFC5449745.1"/>
    </source>
</evidence>
<dbReference type="CDD" id="cd01948">
    <property type="entry name" value="EAL"/>
    <property type="match status" value="1"/>
</dbReference>
<proteinExistence type="predicted"/>
<gene>
    <name evidence="8" type="ORF">ACFPOG_15920</name>
</gene>
<dbReference type="InterPro" id="IPR003660">
    <property type="entry name" value="HAMP_dom"/>
</dbReference>
<dbReference type="NCBIfam" id="TIGR00254">
    <property type="entry name" value="GGDEF"/>
    <property type="match status" value="1"/>
</dbReference>